<proteinExistence type="predicted"/>
<organism evidence="9 10">
    <name type="scientific">Gelidibacter algens</name>
    <dbReference type="NCBI Taxonomy" id="49280"/>
    <lineage>
        <taxon>Bacteria</taxon>
        <taxon>Pseudomonadati</taxon>
        <taxon>Bacteroidota</taxon>
        <taxon>Flavobacteriia</taxon>
        <taxon>Flavobacteriales</taxon>
        <taxon>Flavobacteriaceae</taxon>
        <taxon>Gelidibacter</taxon>
    </lineage>
</organism>
<dbReference type="InterPro" id="IPR050250">
    <property type="entry name" value="Macrolide_Exporter_MacB"/>
</dbReference>
<dbReference type="InterPro" id="IPR003838">
    <property type="entry name" value="ABC3_permease_C"/>
</dbReference>
<dbReference type="GO" id="GO:0022857">
    <property type="term" value="F:transmembrane transporter activity"/>
    <property type="evidence" value="ECO:0007669"/>
    <property type="project" value="TreeGrafter"/>
</dbReference>
<feature type="transmembrane region" description="Helical" evidence="6">
    <location>
        <begin position="679"/>
        <end position="700"/>
    </location>
</feature>
<evidence type="ECO:0000313" key="9">
    <source>
        <dbReference type="EMBL" id="RAJ20954.1"/>
    </source>
</evidence>
<reference evidence="9 10" key="1">
    <citation type="submission" date="2018-06" db="EMBL/GenBank/DDBJ databases">
        <title>Genomic Encyclopedia of Archaeal and Bacterial Type Strains, Phase II (KMG-II): from individual species to whole genera.</title>
        <authorList>
            <person name="Goeker M."/>
        </authorList>
    </citation>
    <scope>NUCLEOTIDE SEQUENCE [LARGE SCALE GENOMIC DNA]</scope>
    <source>
        <strain evidence="9 10">DSM 12408</strain>
    </source>
</reference>
<evidence type="ECO:0000259" key="7">
    <source>
        <dbReference type="Pfam" id="PF02687"/>
    </source>
</evidence>
<dbReference type="STRING" id="49280.A9996_00900"/>
<feature type="transmembrane region" description="Helical" evidence="6">
    <location>
        <begin position="760"/>
        <end position="785"/>
    </location>
</feature>
<feature type="transmembrane region" description="Helical" evidence="6">
    <location>
        <begin position="423"/>
        <end position="446"/>
    </location>
</feature>
<evidence type="ECO:0000256" key="6">
    <source>
        <dbReference type="SAM" id="Phobius"/>
    </source>
</evidence>
<comment type="subcellular location">
    <subcellularLocation>
        <location evidence="1">Cell membrane</location>
        <topology evidence="1">Multi-pass membrane protein</topology>
    </subcellularLocation>
</comment>
<sequence>MIRNYFKIAWRNIKKNKVYSFINIFGLALGLAVTMIIGLWIVDEFNYNDHFESKDQIAQIMQNQTINGSIETSEGLPLALEFQLRDNFGDAFGYIVMSSRPDERYLSLKDKVISSTGRFMQVDAPDLLELDMIEGTRKGLKETNSILLSETTAQILFGSESPLGKTVVSNNEYTMVVTGIYKDISTNNSFSDMQFIMPFKHWMSTRWGWLENQDSDWSYNPFFIYVKLSKNADLAAVNARIVNLKKDNRPGGDVFNSQLFVFPMTDWYLHSNFENGKPVGGRIENVWLFGIIGLFVLILASINFMNLSTARSEKRALEVGIRKSIGSTRRQLIYQFLSESFLVVLLAFFLAMGFVLVSLPAFNTIAGKDVIFPWSSSLFWMVSLGFIGFTALVSGSYPALYLSSFKPIKVLKGTFKMGKFTALPRKVLVVTQFTVSIALIIGTLIVKDQIDYSKNRPVGINSAQLIQLPTSSQDFSGKYDLIRNAFLSSGSVTKMGWGTSPTTSIWNYSSGYDWDGKPVDFNESFAQMAISFDYIDAVGMKIIEGRSFSRDFATDSNAVVLNKTAVEYMDIKNPVGKYIRRNAAGPNDVPMQIVGVVEDVINESPYEPVSPQMYQFGQGTGGFYYLRLNPNQATGKSLASVEKIFKTNFPNLPFSYDFVDEEYAQTFAAEEQIASLANIFTILAIMISFLGLFGLAAFVAEQRTKEIGVRKILGASVTNLWVMLSKDFIVLVMIAFLIATPLAYYFMSDWIAKFSYRTDISAGIFLIAGFGVLLLTVITVSFQAIKAAVTNPVKSLRTE</sequence>
<feature type="transmembrane region" description="Helical" evidence="6">
    <location>
        <begin position="286"/>
        <end position="305"/>
    </location>
</feature>
<dbReference type="AlphaFoldDB" id="A0A1A7R4W8"/>
<feature type="transmembrane region" description="Helical" evidence="6">
    <location>
        <begin position="728"/>
        <end position="748"/>
    </location>
</feature>
<keyword evidence="4 6" id="KW-1133">Transmembrane helix</keyword>
<feature type="domain" description="ABC3 transporter permease C-terminal" evidence="7">
    <location>
        <begin position="291"/>
        <end position="402"/>
    </location>
</feature>
<accession>A0A1A7R4W8</accession>
<keyword evidence="5 6" id="KW-0472">Membrane</keyword>
<evidence type="ECO:0000256" key="4">
    <source>
        <dbReference type="ARBA" id="ARBA00022989"/>
    </source>
</evidence>
<dbReference type="OrthoDB" id="8740261at2"/>
<feature type="transmembrane region" description="Helical" evidence="6">
    <location>
        <begin position="21"/>
        <end position="42"/>
    </location>
</feature>
<name>A0A1A7R4W8_9FLAO</name>
<dbReference type="GO" id="GO:0005886">
    <property type="term" value="C:plasma membrane"/>
    <property type="evidence" value="ECO:0007669"/>
    <property type="project" value="UniProtKB-SubCell"/>
</dbReference>
<protein>
    <submittedName>
        <fullName evidence="9">ABC-type antimicrobial peptide transport system permease subunit</fullName>
    </submittedName>
</protein>
<keyword evidence="10" id="KW-1185">Reference proteome</keyword>
<dbReference type="EMBL" id="QLLQ01000013">
    <property type="protein sequence ID" value="RAJ20954.1"/>
    <property type="molecule type" value="Genomic_DNA"/>
</dbReference>
<dbReference type="PANTHER" id="PTHR30572">
    <property type="entry name" value="MEMBRANE COMPONENT OF TRANSPORTER-RELATED"/>
    <property type="match status" value="1"/>
</dbReference>
<dbReference type="Proteomes" id="UP000248987">
    <property type="component" value="Unassembled WGS sequence"/>
</dbReference>
<keyword evidence="2" id="KW-1003">Cell membrane</keyword>
<dbReference type="InterPro" id="IPR025857">
    <property type="entry name" value="MacB_PCD"/>
</dbReference>
<dbReference type="PANTHER" id="PTHR30572:SF18">
    <property type="entry name" value="ABC-TYPE MACROLIDE FAMILY EXPORT SYSTEM PERMEASE COMPONENT 2"/>
    <property type="match status" value="1"/>
</dbReference>
<comment type="caution">
    <text evidence="9">The sequence shown here is derived from an EMBL/GenBank/DDBJ whole genome shotgun (WGS) entry which is preliminary data.</text>
</comment>
<evidence type="ECO:0000256" key="1">
    <source>
        <dbReference type="ARBA" id="ARBA00004651"/>
    </source>
</evidence>
<evidence type="ECO:0000256" key="3">
    <source>
        <dbReference type="ARBA" id="ARBA00022692"/>
    </source>
</evidence>
<dbReference type="Pfam" id="PF12704">
    <property type="entry name" value="MacB_PCD"/>
    <property type="match status" value="1"/>
</dbReference>
<feature type="transmembrane region" description="Helical" evidence="6">
    <location>
        <begin position="377"/>
        <end position="402"/>
    </location>
</feature>
<feature type="transmembrane region" description="Helical" evidence="6">
    <location>
        <begin position="332"/>
        <end position="357"/>
    </location>
</feature>
<evidence type="ECO:0000259" key="8">
    <source>
        <dbReference type="Pfam" id="PF12704"/>
    </source>
</evidence>
<gene>
    <name evidence="9" type="ORF">LX77_02948</name>
</gene>
<dbReference type="Pfam" id="PF02687">
    <property type="entry name" value="FtsX"/>
    <property type="match status" value="2"/>
</dbReference>
<evidence type="ECO:0000313" key="10">
    <source>
        <dbReference type="Proteomes" id="UP000248987"/>
    </source>
</evidence>
<feature type="domain" description="MacB-like periplasmic core" evidence="8">
    <location>
        <begin position="20"/>
        <end position="243"/>
    </location>
</feature>
<keyword evidence="3 6" id="KW-0812">Transmembrane</keyword>
<evidence type="ECO:0000256" key="2">
    <source>
        <dbReference type="ARBA" id="ARBA00022475"/>
    </source>
</evidence>
<dbReference type="RefSeq" id="WP_066429872.1">
    <property type="nucleotide sequence ID" value="NZ_LZRN01000001.1"/>
</dbReference>
<feature type="domain" description="ABC3 transporter permease C-terminal" evidence="7">
    <location>
        <begin position="678"/>
        <end position="791"/>
    </location>
</feature>
<evidence type="ECO:0000256" key="5">
    <source>
        <dbReference type="ARBA" id="ARBA00023136"/>
    </source>
</evidence>